<dbReference type="GO" id="GO:0080120">
    <property type="term" value="P:CAAX-box protein maturation"/>
    <property type="evidence" value="ECO:0007669"/>
    <property type="project" value="UniProtKB-ARBA"/>
</dbReference>
<dbReference type="EMBL" id="BMJT01000004">
    <property type="protein sequence ID" value="GGG20342.1"/>
    <property type="molecule type" value="Genomic_DNA"/>
</dbReference>
<dbReference type="GO" id="GO:0004175">
    <property type="term" value="F:endopeptidase activity"/>
    <property type="evidence" value="ECO:0007669"/>
    <property type="project" value="UniProtKB-ARBA"/>
</dbReference>
<name>A0A917LG66_9BACI</name>
<feature type="transmembrane region" description="Helical" evidence="1">
    <location>
        <begin position="136"/>
        <end position="155"/>
    </location>
</feature>
<feature type="transmembrane region" description="Helical" evidence="1">
    <location>
        <begin position="32"/>
        <end position="50"/>
    </location>
</feature>
<protein>
    <submittedName>
        <fullName evidence="3">CAAX protease family protein</fullName>
    </submittedName>
</protein>
<keyword evidence="1" id="KW-1133">Transmembrane helix</keyword>
<dbReference type="GO" id="GO:0006508">
    <property type="term" value="P:proteolysis"/>
    <property type="evidence" value="ECO:0007669"/>
    <property type="project" value="UniProtKB-KW"/>
</dbReference>
<evidence type="ECO:0000313" key="4">
    <source>
        <dbReference type="Proteomes" id="UP000616608"/>
    </source>
</evidence>
<evidence type="ECO:0000313" key="3">
    <source>
        <dbReference type="EMBL" id="GGG20342.1"/>
    </source>
</evidence>
<keyword evidence="1" id="KW-0812">Transmembrane</keyword>
<dbReference type="Pfam" id="PF02517">
    <property type="entry name" value="Rce1-like"/>
    <property type="match status" value="1"/>
</dbReference>
<keyword evidence="1" id="KW-0472">Membrane</keyword>
<dbReference type="AlphaFoldDB" id="A0A917LG66"/>
<evidence type="ECO:0000259" key="2">
    <source>
        <dbReference type="Pfam" id="PF02517"/>
    </source>
</evidence>
<dbReference type="Proteomes" id="UP000616608">
    <property type="component" value="Unassembled WGS sequence"/>
</dbReference>
<gene>
    <name evidence="3" type="ORF">GCM10007425_13420</name>
</gene>
<organism evidence="3 4">
    <name type="scientific">Lysinibacillus alkalisoli</name>
    <dbReference type="NCBI Taxonomy" id="1911548"/>
    <lineage>
        <taxon>Bacteria</taxon>
        <taxon>Bacillati</taxon>
        <taxon>Bacillota</taxon>
        <taxon>Bacilli</taxon>
        <taxon>Bacillales</taxon>
        <taxon>Bacillaceae</taxon>
        <taxon>Lysinibacillus</taxon>
    </lineage>
</organism>
<dbReference type="RefSeq" id="WP_188614266.1">
    <property type="nucleotide sequence ID" value="NZ_BMJT01000004.1"/>
</dbReference>
<keyword evidence="4" id="KW-1185">Reference proteome</keyword>
<sequence>MQMNLRQKGLLLFSIVFIFAMLRITFDKTAVFWYLYAFTILVCLAIAILNAKFFDELPTWHYLIFGIGYGTISYGIIRLAYEVGPLINMDPSRSVNKFLETFGPQHIGHYLLLIFVIIIGEEVFWRGYVQQALKSFMKPSLAVLVTAILCALIFIPSEFTPGMLAAFTLSLLWGFLYEWKKSLPLIIITHTVFILLLFLVLPLQ</sequence>
<accession>A0A917LG66</accession>
<feature type="domain" description="CAAX prenyl protease 2/Lysostaphin resistance protein A-like" evidence="2">
    <location>
        <begin position="108"/>
        <end position="193"/>
    </location>
</feature>
<keyword evidence="3" id="KW-0645">Protease</keyword>
<feature type="transmembrane region" description="Helical" evidence="1">
    <location>
        <begin position="107"/>
        <end position="124"/>
    </location>
</feature>
<feature type="transmembrane region" description="Helical" evidence="1">
    <location>
        <begin position="9"/>
        <end position="26"/>
    </location>
</feature>
<feature type="transmembrane region" description="Helical" evidence="1">
    <location>
        <begin position="184"/>
        <end position="203"/>
    </location>
</feature>
<reference evidence="3" key="1">
    <citation type="journal article" date="2014" name="Int. J. Syst. Evol. Microbiol.">
        <title>Complete genome sequence of Corynebacterium casei LMG S-19264T (=DSM 44701T), isolated from a smear-ripened cheese.</title>
        <authorList>
            <consortium name="US DOE Joint Genome Institute (JGI-PGF)"/>
            <person name="Walter F."/>
            <person name="Albersmeier A."/>
            <person name="Kalinowski J."/>
            <person name="Ruckert C."/>
        </authorList>
    </citation>
    <scope>NUCLEOTIDE SEQUENCE</scope>
    <source>
        <strain evidence="3">CGMCC 1.15760</strain>
    </source>
</reference>
<dbReference type="InterPro" id="IPR003675">
    <property type="entry name" value="Rce1/LyrA-like_dom"/>
</dbReference>
<keyword evidence="3" id="KW-0378">Hydrolase</keyword>
<evidence type="ECO:0000256" key="1">
    <source>
        <dbReference type="SAM" id="Phobius"/>
    </source>
</evidence>
<comment type="caution">
    <text evidence="3">The sequence shown here is derived from an EMBL/GenBank/DDBJ whole genome shotgun (WGS) entry which is preliminary data.</text>
</comment>
<feature type="transmembrane region" description="Helical" evidence="1">
    <location>
        <begin position="62"/>
        <end position="81"/>
    </location>
</feature>
<proteinExistence type="predicted"/>
<reference evidence="3" key="2">
    <citation type="submission" date="2020-09" db="EMBL/GenBank/DDBJ databases">
        <authorList>
            <person name="Sun Q."/>
            <person name="Zhou Y."/>
        </authorList>
    </citation>
    <scope>NUCLEOTIDE SEQUENCE</scope>
    <source>
        <strain evidence="3">CGMCC 1.15760</strain>
    </source>
</reference>